<keyword evidence="2" id="KW-1185">Reference proteome</keyword>
<dbReference type="AlphaFoldDB" id="A0AAW1WB34"/>
<accession>A0AAW1WB34</accession>
<proteinExistence type="predicted"/>
<dbReference type="Proteomes" id="UP001457282">
    <property type="component" value="Unassembled WGS sequence"/>
</dbReference>
<dbReference type="EMBL" id="JBEDUW010000006">
    <property type="protein sequence ID" value="KAK9921952.1"/>
    <property type="molecule type" value="Genomic_DNA"/>
</dbReference>
<name>A0AAW1WB34_RUBAR</name>
<gene>
    <name evidence="1" type="ORF">M0R45_030444</name>
</gene>
<evidence type="ECO:0000313" key="2">
    <source>
        <dbReference type="Proteomes" id="UP001457282"/>
    </source>
</evidence>
<organism evidence="1 2">
    <name type="scientific">Rubus argutus</name>
    <name type="common">Southern blackberry</name>
    <dbReference type="NCBI Taxonomy" id="59490"/>
    <lineage>
        <taxon>Eukaryota</taxon>
        <taxon>Viridiplantae</taxon>
        <taxon>Streptophyta</taxon>
        <taxon>Embryophyta</taxon>
        <taxon>Tracheophyta</taxon>
        <taxon>Spermatophyta</taxon>
        <taxon>Magnoliopsida</taxon>
        <taxon>eudicotyledons</taxon>
        <taxon>Gunneridae</taxon>
        <taxon>Pentapetalae</taxon>
        <taxon>rosids</taxon>
        <taxon>fabids</taxon>
        <taxon>Rosales</taxon>
        <taxon>Rosaceae</taxon>
        <taxon>Rosoideae</taxon>
        <taxon>Rosoideae incertae sedis</taxon>
        <taxon>Rubus</taxon>
    </lineage>
</organism>
<protein>
    <submittedName>
        <fullName evidence="1">Uncharacterized protein</fullName>
    </submittedName>
</protein>
<comment type="caution">
    <text evidence="1">The sequence shown here is derived from an EMBL/GenBank/DDBJ whole genome shotgun (WGS) entry which is preliminary data.</text>
</comment>
<reference evidence="1 2" key="1">
    <citation type="journal article" date="2023" name="G3 (Bethesda)">
        <title>A chromosome-length genome assembly and annotation of blackberry (Rubus argutus, cv. 'Hillquist').</title>
        <authorList>
            <person name="Bruna T."/>
            <person name="Aryal R."/>
            <person name="Dudchenko O."/>
            <person name="Sargent D.J."/>
            <person name="Mead D."/>
            <person name="Buti M."/>
            <person name="Cavallini A."/>
            <person name="Hytonen T."/>
            <person name="Andres J."/>
            <person name="Pham M."/>
            <person name="Weisz D."/>
            <person name="Mascagni F."/>
            <person name="Usai G."/>
            <person name="Natali L."/>
            <person name="Bassil N."/>
            <person name="Fernandez G.E."/>
            <person name="Lomsadze A."/>
            <person name="Armour M."/>
            <person name="Olukolu B."/>
            <person name="Poorten T."/>
            <person name="Britton C."/>
            <person name="Davik J."/>
            <person name="Ashrafi H."/>
            <person name="Aiden E.L."/>
            <person name="Borodovsky M."/>
            <person name="Worthington M."/>
        </authorList>
    </citation>
    <scope>NUCLEOTIDE SEQUENCE [LARGE SCALE GENOMIC DNA]</scope>
    <source>
        <strain evidence="1">PI 553951</strain>
    </source>
</reference>
<evidence type="ECO:0000313" key="1">
    <source>
        <dbReference type="EMBL" id="KAK9921952.1"/>
    </source>
</evidence>
<sequence length="74" mass="8749">MVTTPMRPRVRRRSLWSGVDDQRWLRWQRTRAVGNVAGFETAMKMQQPSMGTRRFGEIEREQRWKGGVGLMVEL</sequence>